<dbReference type="InterPro" id="IPR018060">
    <property type="entry name" value="HTH_AraC"/>
</dbReference>
<dbReference type="InterPro" id="IPR014710">
    <property type="entry name" value="RmlC-like_jellyroll"/>
</dbReference>
<dbReference type="Gene3D" id="2.60.120.10">
    <property type="entry name" value="Jelly Rolls"/>
    <property type="match status" value="1"/>
</dbReference>
<name>C0EIL7_9FIRM</name>
<dbReference type="HOGENOM" id="CLU_000445_88_0_9"/>
<evidence type="ECO:0000259" key="4">
    <source>
        <dbReference type="PROSITE" id="PS01124"/>
    </source>
</evidence>
<dbReference type="Pfam" id="PF12833">
    <property type="entry name" value="HTH_18"/>
    <property type="match status" value="1"/>
</dbReference>
<comment type="caution">
    <text evidence="5">The sequence shown here is derived from an EMBL/GenBank/DDBJ whole genome shotgun (WGS) entry which is preliminary data.</text>
</comment>
<evidence type="ECO:0000313" key="6">
    <source>
        <dbReference type="Proteomes" id="UP000003340"/>
    </source>
</evidence>
<dbReference type="GO" id="GO:0003700">
    <property type="term" value="F:DNA-binding transcription factor activity"/>
    <property type="evidence" value="ECO:0007669"/>
    <property type="project" value="InterPro"/>
</dbReference>
<dbReference type="AlphaFoldDB" id="C0EIL7"/>
<dbReference type="STRING" id="537013.CLOSTMETH_03712"/>
<sequence length="332" mass="39281">MEVKTMQECTQEMYERRYQRRKDSHFEQMRENLRQEVKENGFYNISFNRLKENIAVTMHGPPDPFDAEGLMHNHGYFELVYVYHGSCVNLFPNQERIVLNQGDILLLNPNALHCPYTTLEDDYIFNIVLKPKLFEKSMLSLLSDNPLFSNFFVNYMYRVNKARDYMLFHTNGEKRIAQTMENIITELYSKEMCYRRAAEAELIVLFTCLARIYKEQLGLKGFDEVKNKQVTDIITYMDENFSQATLQSVADHFGYSTHYLSRMIKKHTNKNFSEIIHSFKLENACTYLETTDIPMREIAELVGFNDASYFHKVFKQKYGQSPAEYRKQTEAL</sequence>
<dbReference type="PRINTS" id="PR00032">
    <property type="entry name" value="HTHARAC"/>
</dbReference>
<dbReference type="InterPro" id="IPR003313">
    <property type="entry name" value="AraC-bd"/>
</dbReference>
<dbReference type="SUPFAM" id="SSF51215">
    <property type="entry name" value="Regulatory protein AraC"/>
    <property type="match status" value="1"/>
</dbReference>
<gene>
    <name evidence="5" type="ORF">CLOSTMETH_03712</name>
</gene>
<dbReference type="InterPro" id="IPR020449">
    <property type="entry name" value="Tscrpt_reg_AraC-type_HTH"/>
</dbReference>
<dbReference type="Gene3D" id="1.10.10.60">
    <property type="entry name" value="Homeodomain-like"/>
    <property type="match status" value="2"/>
</dbReference>
<evidence type="ECO:0000256" key="3">
    <source>
        <dbReference type="ARBA" id="ARBA00023163"/>
    </source>
</evidence>
<dbReference type="SUPFAM" id="SSF46689">
    <property type="entry name" value="Homeodomain-like"/>
    <property type="match status" value="1"/>
</dbReference>
<dbReference type="InterPro" id="IPR037923">
    <property type="entry name" value="HTH-like"/>
</dbReference>
<dbReference type="SMART" id="SM00342">
    <property type="entry name" value="HTH_ARAC"/>
    <property type="match status" value="1"/>
</dbReference>
<dbReference type="Pfam" id="PF02311">
    <property type="entry name" value="AraC_binding"/>
    <property type="match status" value="1"/>
</dbReference>
<dbReference type="Proteomes" id="UP000003340">
    <property type="component" value="Unassembled WGS sequence"/>
</dbReference>
<dbReference type="eggNOG" id="COG0662">
    <property type="taxonomic scope" value="Bacteria"/>
</dbReference>
<accession>C0EIL7</accession>
<keyword evidence="3" id="KW-0804">Transcription</keyword>
<feature type="domain" description="HTH araC/xylS-type" evidence="4">
    <location>
        <begin position="231"/>
        <end position="328"/>
    </location>
</feature>
<evidence type="ECO:0000313" key="5">
    <source>
        <dbReference type="EMBL" id="EEG28663.1"/>
    </source>
</evidence>
<dbReference type="PROSITE" id="PS01124">
    <property type="entry name" value="HTH_ARAC_FAMILY_2"/>
    <property type="match status" value="1"/>
</dbReference>
<proteinExistence type="predicted"/>
<reference evidence="5 6" key="2">
    <citation type="submission" date="2009-02" db="EMBL/GenBank/DDBJ databases">
        <title>Draft genome sequence of Clostridium methylpentosum (DSM 5476).</title>
        <authorList>
            <person name="Sudarsanam P."/>
            <person name="Ley R."/>
            <person name="Guruge J."/>
            <person name="Turnbaugh P.J."/>
            <person name="Mahowald M."/>
            <person name="Liep D."/>
            <person name="Gordon J."/>
        </authorList>
    </citation>
    <scope>NUCLEOTIDE SEQUENCE [LARGE SCALE GENOMIC DNA]</scope>
    <source>
        <strain evidence="5 6">DSM 5476</strain>
    </source>
</reference>
<keyword evidence="1" id="KW-0805">Transcription regulation</keyword>
<reference evidence="5 6" key="1">
    <citation type="submission" date="2009-01" db="EMBL/GenBank/DDBJ databases">
        <authorList>
            <person name="Fulton L."/>
            <person name="Clifton S."/>
            <person name="Fulton B."/>
            <person name="Xu J."/>
            <person name="Minx P."/>
            <person name="Pepin K.H."/>
            <person name="Johnson M."/>
            <person name="Bhonagiri V."/>
            <person name="Nash W.E."/>
            <person name="Mardis E.R."/>
            <person name="Wilson R.K."/>
        </authorList>
    </citation>
    <scope>NUCLEOTIDE SEQUENCE [LARGE SCALE GENOMIC DNA]</scope>
    <source>
        <strain evidence="5 6">DSM 5476</strain>
    </source>
</reference>
<dbReference type="eggNOG" id="COG2207">
    <property type="taxonomic scope" value="Bacteria"/>
</dbReference>
<dbReference type="InterPro" id="IPR009057">
    <property type="entry name" value="Homeodomain-like_sf"/>
</dbReference>
<keyword evidence="6" id="KW-1185">Reference proteome</keyword>
<dbReference type="EMBL" id="ACEC01000128">
    <property type="protein sequence ID" value="EEG28663.1"/>
    <property type="molecule type" value="Genomic_DNA"/>
</dbReference>
<dbReference type="PROSITE" id="PS00041">
    <property type="entry name" value="HTH_ARAC_FAMILY_1"/>
    <property type="match status" value="1"/>
</dbReference>
<dbReference type="PANTHER" id="PTHR43280:SF28">
    <property type="entry name" value="HTH-TYPE TRANSCRIPTIONAL ACTIVATOR RHAS"/>
    <property type="match status" value="1"/>
</dbReference>
<dbReference type="GO" id="GO:0043565">
    <property type="term" value="F:sequence-specific DNA binding"/>
    <property type="evidence" value="ECO:0007669"/>
    <property type="project" value="InterPro"/>
</dbReference>
<keyword evidence="2" id="KW-0238">DNA-binding</keyword>
<evidence type="ECO:0000256" key="2">
    <source>
        <dbReference type="ARBA" id="ARBA00023125"/>
    </source>
</evidence>
<dbReference type="PANTHER" id="PTHR43280">
    <property type="entry name" value="ARAC-FAMILY TRANSCRIPTIONAL REGULATOR"/>
    <property type="match status" value="1"/>
</dbReference>
<dbReference type="InterPro" id="IPR018062">
    <property type="entry name" value="HTH_AraC-typ_CS"/>
</dbReference>
<organism evidence="5 6">
    <name type="scientific">[Clostridium] methylpentosum DSM 5476</name>
    <dbReference type="NCBI Taxonomy" id="537013"/>
    <lineage>
        <taxon>Bacteria</taxon>
        <taxon>Bacillati</taxon>
        <taxon>Bacillota</taxon>
        <taxon>Clostridia</taxon>
        <taxon>Eubacteriales</taxon>
        <taxon>Oscillospiraceae</taxon>
        <taxon>Oscillospiraceae incertae sedis</taxon>
    </lineage>
</organism>
<evidence type="ECO:0000256" key="1">
    <source>
        <dbReference type="ARBA" id="ARBA00023015"/>
    </source>
</evidence>
<protein>
    <submittedName>
        <fullName evidence="5">Transcriptional regulator, AraC family</fullName>
    </submittedName>
</protein>